<name>F8PKP6_SERL3</name>
<dbReference type="Proteomes" id="UP000008063">
    <property type="component" value="Unassembled WGS sequence"/>
</dbReference>
<evidence type="ECO:0000313" key="2">
    <source>
        <dbReference type="Proteomes" id="UP000008063"/>
    </source>
</evidence>
<gene>
    <name evidence="1" type="ORF">SERLA73DRAFT_129973</name>
</gene>
<proteinExistence type="predicted"/>
<dbReference type="InParanoid" id="F8PKP6"/>
<evidence type="ECO:0000313" key="1">
    <source>
        <dbReference type="EMBL" id="EGO03593.1"/>
    </source>
</evidence>
<dbReference type="HOGENOM" id="CLU_2607477_0_0_1"/>
<keyword evidence="2" id="KW-1185">Reference proteome</keyword>
<organism evidence="2">
    <name type="scientific">Serpula lacrymans var. lacrymans (strain S7.3)</name>
    <name type="common">Dry rot fungus</name>
    <dbReference type="NCBI Taxonomy" id="936435"/>
    <lineage>
        <taxon>Eukaryota</taxon>
        <taxon>Fungi</taxon>
        <taxon>Dikarya</taxon>
        <taxon>Basidiomycota</taxon>
        <taxon>Agaricomycotina</taxon>
        <taxon>Agaricomycetes</taxon>
        <taxon>Agaricomycetidae</taxon>
        <taxon>Boletales</taxon>
        <taxon>Coniophorineae</taxon>
        <taxon>Serpulaceae</taxon>
        <taxon>Serpula</taxon>
    </lineage>
</organism>
<reference evidence="2" key="1">
    <citation type="journal article" date="2011" name="Science">
        <title>The plant cell wall-decomposing machinery underlies the functional diversity of forest fungi.</title>
        <authorList>
            <person name="Eastwood D.C."/>
            <person name="Floudas D."/>
            <person name="Binder M."/>
            <person name="Majcherczyk A."/>
            <person name="Schneider P."/>
            <person name="Aerts A."/>
            <person name="Asiegbu F.O."/>
            <person name="Baker S.E."/>
            <person name="Barry K."/>
            <person name="Bendiksby M."/>
            <person name="Blumentritt M."/>
            <person name="Coutinho P.M."/>
            <person name="Cullen D."/>
            <person name="de Vries R.P."/>
            <person name="Gathman A."/>
            <person name="Goodell B."/>
            <person name="Henrissat B."/>
            <person name="Ihrmark K."/>
            <person name="Kauserud H."/>
            <person name="Kohler A."/>
            <person name="LaButti K."/>
            <person name="Lapidus A."/>
            <person name="Lavin J.L."/>
            <person name="Lee Y.-H."/>
            <person name="Lindquist E."/>
            <person name="Lilly W."/>
            <person name="Lucas S."/>
            <person name="Morin E."/>
            <person name="Murat C."/>
            <person name="Oguiza J.A."/>
            <person name="Park J."/>
            <person name="Pisabarro A.G."/>
            <person name="Riley R."/>
            <person name="Rosling A."/>
            <person name="Salamov A."/>
            <person name="Schmidt O."/>
            <person name="Schmutz J."/>
            <person name="Skrede I."/>
            <person name="Stenlid J."/>
            <person name="Wiebenga A."/>
            <person name="Xie X."/>
            <person name="Kuees U."/>
            <person name="Hibbett D.S."/>
            <person name="Hoffmeister D."/>
            <person name="Hoegberg N."/>
            <person name="Martin F."/>
            <person name="Grigoriev I.V."/>
            <person name="Watkinson S.C."/>
        </authorList>
    </citation>
    <scope>NUCLEOTIDE SEQUENCE [LARGE SCALE GENOMIC DNA]</scope>
    <source>
        <strain evidence="2">strain S7.3</strain>
    </source>
</reference>
<sequence length="79" mass="8409">MGLVAAFAGSSGLDIIHATCITVQSGSSMNVVPRRAAAGKRFLIANQSPAQVLDGHCDSLLFMFNATVCCPPIDFWWHS</sequence>
<dbReference type="AlphaFoldDB" id="F8PKP6"/>
<dbReference type="EMBL" id="GL945475">
    <property type="protein sequence ID" value="EGO03593.1"/>
    <property type="molecule type" value="Genomic_DNA"/>
</dbReference>
<accession>F8PKP6</accession>
<protein>
    <submittedName>
        <fullName evidence="1">Uncharacterized protein</fullName>
    </submittedName>
</protein>